<proteinExistence type="predicted"/>
<dbReference type="InterPro" id="IPR011990">
    <property type="entry name" value="TPR-like_helical_dom_sf"/>
</dbReference>
<organism evidence="3 4">
    <name type="scientific">Filimonas zeae</name>
    <dbReference type="NCBI Taxonomy" id="1737353"/>
    <lineage>
        <taxon>Bacteria</taxon>
        <taxon>Pseudomonadati</taxon>
        <taxon>Bacteroidota</taxon>
        <taxon>Chitinophagia</taxon>
        <taxon>Chitinophagales</taxon>
        <taxon>Chitinophagaceae</taxon>
        <taxon>Filimonas</taxon>
    </lineage>
</organism>
<dbReference type="Gene3D" id="1.25.40.10">
    <property type="entry name" value="Tetratricopeptide repeat domain"/>
    <property type="match status" value="2"/>
</dbReference>
<evidence type="ECO:0000313" key="4">
    <source>
        <dbReference type="Proteomes" id="UP000627292"/>
    </source>
</evidence>
<name>A0A917MWI5_9BACT</name>
<reference evidence="3" key="2">
    <citation type="submission" date="2020-09" db="EMBL/GenBank/DDBJ databases">
        <authorList>
            <person name="Sun Q."/>
            <person name="Zhou Y."/>
        </authorList>
    </citation>
    <scope>NUCLEOTIDE SEQUENCE</scope>
    <source>
        <strain evidence="3">CGMCC 1.15290</strain>
    </source>
</reference>
<dbReference type="Pfam" id="PF13432">
    <property type="entry name" value="TPR_16"/>
    <property type="match status" value="2"/>
</dbReference>
<dbReference type="EMBL" id="BMIB01000003">
    <property type="protein sequence ID" value="GGH70730.1"/>
    <property type="molecule type" value="Genomic_DNA"/>
</dbReference>
<dbReference type="InterPro" id="IPR014562">
    <property type="entry name" value="UCP030959_TPR_rpt-cont"/>
</dbReference>
<dbReference type="PIRSF" id="PIRSF030959">
    <property type="entry name" value="UCP030959"/>
    <property type="match status" value="1"/>
</dbReference>
<keyword evidence="2" id="KW-0472">Membrane</keyword>
<dbReference type="AlphaFoldDB" id="A0A917MWI5"/>
<dbReference type="RefSeq" id="WP_188953499.1">
    <property type="nucleotide sequence ID" value="NZ_BMIB01000003.1"/>
</dbReference>
<dbReference type="SUPFAM" id="SSF81901">
    <property type="entry name" value="HCP-like"/>
    <property type="match status" value="1"/>
</dbReference>
<accession>A0A917MWI5</accession>
<comment type="caution">
    <text evidence="3">The sequence shown here is derived from an EMBL/GenBank/DDBJ whole genome shotgun (WGS) entry which is preliminary data.</text>
</comment>
<gene>
    <name evidence="3" type="ORF">GCM10011379_29310</name>
</gene>
<dbReference type="Proteomes" id="UP000627292">
    <property type="component" value="Unassembled WGS sequence"/>
</dbReference>
<keyword evidence="1" id="KW-0802">TPR repeat</keyword>
<reference evidence="3" key="1">
    <citation type="journal article" date="2014" name="Int. J. Syst. Evol. Microbiol.">
        <title>Complete genome sequence of Corynebacterium casei LMG S-19264T (=DSM 44701T), isolated from a smear-ripened cheese.</title>
        <authorList>
            <consortium name="US DOE Joint Genome Institute (JGI-PGF)"/>
            <person name="Walter F."/>
            <person name="Albersmeier A."/>
            <person name="Kalinowski J."/>
            <person name="Ruckert C."/>
        </authorList>
    </citation>
    <scope>NUCLEOTIDE SEQUENCE</scope>
    <source>
        <strain evidence="3">CGMCC 1.15290</strain>
    </source>
</reference>
<dbReference type="PROSITE" id="PS50005">
    <property type="entry name" value="TPR"/>
    <property type="match status" value="1"/>
</dbReference>
<feature type="repeat" description="TPR" evidence="1">
    <location>
        <begin position="124"/>
        <end position="157"/>
    </location>
</feature>
<sequence>MFFDESWTQYYSLVVVLQILCILHCLKTGRKEWIYLLIFLPLVGCIVYFVREIMPGFSAGNAAENVQRTLFPNFKSRELEHRLRVADTDANRMMLADEYARQKQYGRAIELTNACAQGLWANDPDLLFRLGKLYFHNAQYAESLASFNKALPLRNPGFSKSDDELIYARVLEATGNTTQAEEEYKKVIRVHHSMEARYHYGKLLQRLKRNGEAVSQFQAVLNEKDLHPKYVRRMNYQWIQQCKRELSAHKKAATV</sequence>
<evidence type="ECO:0000256" key="1">
    <source>
        <dbReference type="PROSITE-ProRule" id="PRU00339"/>
    </source>
</evidence>
<feature type="transmembrane region" description="Helical" evidence="2">
    <location>
        <begin position="33"/>
        <end position="50"/>
    </location>
</feature>
<dbReference type="InterPro" id="IPR019734">
    <property type="entry name" value="TPR_rpt"/>
</dbReference>
<evidence type="ECO:0008006" key="5">
    <source>
        <dbReference type="Google" id="ProtNLM"/>
    </source>
</evidence>
<keyword evidence="2" id="KW-1133">Transmembrane helix</keyword>
<evidence type="ECO:0000313" key="3">
    <source>
        <dbReference type="EMBL" id="GGH70730.1"/>
    </source>
</evidence>
<keyword evidence="2" id="KW-0812">Transmembrane</keyword>
<keyword evidence="4" id="KW-1185">Reference proteome</keyword>
<evidence type="ECO:0000256" key="2">
    <source>
        <dbReference type="SAM" id="Phobius"/>
    </source>
</evidence>
<protein>
    <recommendedName>
        <fullName evidence="5">Tetratricopeptide repeat protein</fullName>
    </recommendedName>
</protein>
<feature type="transmembrane region" description="Helical" evidence="2">
    <location>
        <begin position="6"/>
        <end position="26"/>
    </location>
</feature>